<dbReference type="SUPFAM" id="SSF52058">
    <property type="entry name" value="L domain-like"/>
    <property type="match status" value="1"/>
</dbReference>
<evidence type="ECO:0000313" key="4">
    <source>
        <dbReference type="Proteomes" id="UP001497392"/>
    </source>
</evidence>
<sequence length="435" mass="48670">MQSYVDSDTLQIVKLERVDSVNIYMRDMSDAQMHNKMDILSLPKGVLSNIGSWLDDKEACKMELASKIFYNALSKSCGPSRTRLNLGVPGGPDKNEAPPTEAPSRWLQKRARRYRHITSDFCDANMLETEDIGEGIASCVVPPLLPSLLAAWEKFLAMASCSIYPGACPQLSSSWANLQQHLTYLMIRLRPGKDNGQLESLGMLRALKSLIIMPEGPYRAGPPCYDMSGGKLVLEMTNLLFLTVSSLSNGELVLSGPRVEQAWFINNKSFQVSMIELHDLDMLMLKDCKQIQVAGDALEKQFPKFRSLIVSGSSEVGRLVIEDLGKMQQLERVSYSDFPASRMPASFPQSLEDIHLDPSRWYRDLPAGLKQCTKLKTLDFCTDRVSVYFTKPWTEFVPTDSLERVSLGQSEYVRESNAGKAIFKQVSRLGDIMGL</sequence>
<comment type="caution">
    <text evidence="3">The sequence shown here is derived from an EMBL/GenBank/DDBJ whole genome shotgun (WGS) entry which is preliminary data.</text>
</comment>
<comment type="subcellular location">
    <subcellularLocation>
        <location evidence="1">Cytoplasm</location>
        <location evidence="1">Cytoskeleton</location>
        <location evidence="1">Cilium axoneme</location>
    </subcellularLocation>
</comment>
<feature type="region of interest" description="Disordered" evidence="2">
    <location>
        <begin position="84"/>
        <end position="104"/>
    </location>
</feature>
<evidence type="ECO:0000313" key="3">
    <source>
        <dbReference type="EMBL" id="CAL5227656.1"/>
    </source>
</evidence>
<evidence type="ECO:0000256" key="2">
    <source>
        <dbReference type="SAM" id="MobiDB-lite"/>
    </source>
</evidence>
<organism evidence="3 4">
    <name type="scientific">Coccomyxa viridis</name>
    <dbReference type="NCBI Taxonomy" id="1274662"/>
    <lineage>
        <taxon>Eukaryota</taxon>
        <taxon>Viridiplantae</taxon>
        <taxon>Chlorophyta</taxon>
        <taxon>core chlorophytes</taxon>
        <taxon>Trebouxiophyceae</taxon>
        <taxon>Trebouxiophyceae incertae sedis</taxon>
        <taxon>Coccomyxaceae</taxon>
        <taxon>Coccomyxa</taxon>
    </lineage>
</organism>
<gene>
    <name evidence="3" type="primary">g10662</name>
    <name evidence="3" type="ORF">VP750_LOCUS9562</name>
</gene>
<accession>A0ABP1G618</accession>
<name>A0ABP1G618_9CHLO</name>
<dbReference type="Proteomes" id="UP001497392">
    <property type="component" value="Unassembled WGS sequence"/>
</dbReference>
<dbReference type="InterPro" id="IPR032675">
    <property type="entry name" value="LRR_dom_sf"/>
</dbReference>
<protein>
    <submittedName>
        <fullName evidence="3">G10662 protein</fullName>
    </submittedName>
</protein>
<keyword evidence="4" id="KW-1185">Reference proteome</keyword>
<proteinExistence type="predicted"/>
<dbReference type="EMBL" id="CAXHTA020000017">
    <property type="protein sequence ID" value="CAL5227656.1"/>
    <property type="molecule type" value="Genomic_DNA"/>
</dbReference>
<evidence type="ECO:0000256" key="1">
    <source>
        <dbReference type="ARBA" id="ARBA00004430"/>
    </source>
</evidence>
<reference evidence="3 4" key="1">
    <citation type="submission" date="2024-06" db="EMBL/GenBank/DDBJ databases">
        <authorList>
            <person name="Kraege A."/>
            <person name="Thomma B."/>
        </authorList>
    </citation>
    <scope>NUCLEOTIDE SEQUENCE [LARGE SCALE GENOMIC DNA]</scope>
</reference>
<dbReference type="Gene3D" id="3.80.10.10">
    <property type="entry name" value="Ribonuclease Inhibitor"/>
    <property type="match status" value="1"/>
</dbReference>